<dbReference type="Gene3D" id="2.60.40.150">
    <property type="entry name" value="C2 domain"/>
    <property type="match status" value="1"/>
</dbReference>
<dbReference type="InterPro" id="IPR031968">
    <property type="entry name" value="VASt"/>
</dbReference>
<dbReference type="PANTHER" id="PTHR46296">
    <property type="entry name" value="BNAA05G37250D PROTEIN"/>
    <property type="match status" value="1"/>
</dbReference>
<dbReference type="PROSITE" id="PS50004">
    <property type="entry name" value="C2"/>
    <property type="match status" value="1"/>
</dbReference>
<dbReference type="GO" id="GO:0016020">
    <property type="term" value="C:membrane"/>
    <property type="evidence" value="ECO:0007669"/>
    <property type="project" value="UniProtKB-SubCell"/>
</dbReference>
<dbReference type="InterPro" id="IPR044511">
    <property type="entry name" value="At1g03370/At5g50170-like"/>
</dbReference>
<evidence type="ECO:0000259" key="3">
    <source>
        <dbReference type="PROSITE" id="PS50004"/>
    </source>
</evidence>
<dbReference type="InterPro" id="IPR000008">
    <property type="entry name" value="C2_dom"/>
</dbReference>
<dbReference type="EMBL" id="JAMYWD010000001">
    <property type="protein sequence ID" value="KAJ4981819.1"/>
    <property type="molecule type" value="Genomic_DNA"/>
</dbReference>
<evidence type="ECO:0000259" key="4">
    <source>
        <dbReference type="PROSITE" id="PS51778"/>
    </source>
</evidence>
<dbReference type="Proteomes" id="UP001141806">
    <property type="component" value="Unassembled WGS sequence"/>
</dbReference>
<feature type="domain" description="C2" evidence="3">
    <location>
        <begin position="1"/>
        <end position="60"/>
    </location>
</feature>
<dbReference type="PANTHER" id="PTHR46296:SF8">
    <property type="entry name" value="OS06G0297800 PROTEIN"/>
    <property type="match status" value="1"/>
</dbReference>
<dbReference type="Pfam" id="PF16016">
    <property type="entry name" value="VASt"/>
    <property type="match status" value="1"/>
</dbReference>
<evidence type="ECO:0000313" key="6">
    <source>
        <dbReference type="Proteomes" id="UP001141806"/>
    </source>
</evidence>
<dbReference type="OrthoDB" id="67700at2759"/>
<dbReference type="Pfam" id="PF00168">
    <property type="entry name" value="C2"/>
    <property type="match status" value="1"/>
</dbReference>
<protein>
    <recommendedName>
        <fullName evidence="7">C2 domain-containing protein</fullName>
    </recommendedName>
</protein>
<keyword evidence="2" id="KW-0472">Membrane</keyword>
<evidence type="ECO:0008006" key="7">
    <source>
        <dbReference type="Google" id="ProtNLM"/>
    </source>
</evidence>
<accession>A0A9Q0L4N0</accession>
<dbReference type="AlphaFoldDB" id="A0A9Q0L4N0"/>
<comment type="caution">
    <text evidence="5">The sequence shown here is derived from an EMBL/GenBank/DDBJ whole genome shotgun (WGS) entry which is preliminary data.</text>
</comment>
<keyword evidence="6" id="KW-1185">Reference proteome</keyword>
<feature type="domain" description="VASt" evidence="4">
    <location>
        <begin position="141"/>
        <end position="313"/>
    </location>
</feature>
<dbReference type="CDD" id="cd00030">
    <property type="entry name" value="C2"/>
    <property type="match status" value="1"/>
</dbReference>
<evidence type="ECO:0000313" key="5">
    <source>
        <dbReference type="EMBL" id="KAJ4981819.1"/>
    </source>
</evidence>
<comment type="subcellular location">
    <subcellularLocation>
        <location evidence="1">Membrane</location>
    </subcellularLocation>
</comment>
<dbReference type="SUPFAM" id="SSF49562">
    <property type="entry name" value="C2 domain (Calcium/lipid-binding domain, CaLB)"/>
    <property type="match status" value="1"/>
</dbReference>
<name>A0A9Q0L4N0_9MAGN</name>
<organism evidence="5 6">
    <name type="scientific">Protea cynaroides</name>
    <dbReference type="NCBI Taxonomy" id="273540"/>
    <lineage>
        <taxon>Eukaryota</taxon>
        <taxon>Viridiplantae</taxon>
        <taxon>Streptophyta</taxon>
        <taxon>Embryophyta</taxon>
        <taxon>Tracheophyta</taxon>
        <taxon>Spermatophyta</taxon>
        <taxon>Magnoliopsida</taxon>
        <taxon>Proteales</taxon>
        <taxon>Proteaceae</taxon>
        <taxon>Protea</taxon>
    </lineage>
</organism>
<evidence type="ECO:0000256" key="1">
    <source>
        <dbReference type="ARBA" id="ARBA00004370"/>
    </source>
</evidence>
<dbReference type="PROSITE" id="PS51778">
    <property type="entry name" value="VAST"/>
    <property type="match status" value="1"/>
</dbReference>
<evidence type="ECO:0000256" key="2">
    <source>
        <dbReference type="ARBA" id="ARBA00023136"/>
    </source>
</evidence>
<sequence>MVKKNLNPYWGEEFCFQVEGFNEELLLCVLDEDKFFNDFVGQLKVPFADKKSLGTAWYSLQPKNKKSKNKGCGEILLTISLCQSNSCLHQTFPCNHIESEMPKPANHEDKVEGQTTYSSFEEAMRIMMERDHGGEIPSNLSGGILLDQSFVIAPADLNSLLFSPDSNFTNSLAKLQGTKELQIGPWRTENGSDNLKRVVTYIKAASKLVKALKAIEEQMYLKADGKVFAVSLSVSTPDVIFGNTFKTELLFCITPGPDIQSGEQTSWLVISWRMNFLQSTMMKNVIECGARQGLKDGYEQFMDLLSQNVKAIER</sequence>
<proteinExistence type="predicted"/>
<reference evidence="5" key="1">
    <citation type="journal article" date="2023" name="Plant J.">
        <title>The genome of the king protea, Protea cynaroides.</title>
        <authorList>
            <person name="Chang J."/>
            <person name="Duong T.A."/>
            <person name="Schoeman C."/>
            <person name="Ma X."/>
            <person name="Roodt D."/>
            <person name="Barker N."/>
            <person name="Li Z."/>
            <person name="Van de Peer Y."/>
            <person name="Mizrachi E."/>
        </authorList>
    </citation>
    <scope>NUCLEOTIDE SEQUENCE</scope>
    <source>
        <tissue evidence="5">Young leaves</tissue>
    </source>
</reference>
<dbReference type="InterPro" id="IPR035892">
    <property type="entry name" value="C2_domain_sf"/>
</dbReference>
<gene>
    <name evidence="5" type="ORF">NE237_032656</name>
</gene>